<organism evidence="1 2">
    <name type="scientific">Cupriavidus taiwanensis</name>
    <dbReference type="NCBI Taxonomy" id="164546"/>
    <lineage>
        <taxon>Bacteria</taxon>
        <taxon>Pseudomonadati</taxon>
        <taxon>Pseudomonadota</taxon>
        <taxon>Betaproteobacteria</taxon>
        <taxon>Burkholderiales</taxon>
        <taxon>Burkholderiaceae</taxon>
        <taxon>Cupriavidus</taxon>
    </lineage>
</organism>
<protein>
    <submittedName>
        <fullName evidence="1">Uncharacterized protein</fullName>
    </submittedName>
</protein>
<evidence type="ECO:0000313" key="2">
    <source>
        <dbReference type="Proteomes" id="UP000255505"/>
    </source>
</evidence>
<proteinExistence type="predicted"/>
<dbReference type="AlphaFoldDB" id="A0A375IX25"/>
<evidence type="ECO:0000313" key="1">
    <source>
        <dbReference type="EMBL" id="SPK77705.1"/>
    </source>
</evidence>
<geneLocation type="plasmid" evidence="1">
    <name>III</name>
</geneLocation>
<sequence length="62" mass="7029">MSAPIATRKLASAGYLGASGTEIQLHPRVYLVAESFQAGSRFWMVKDRVQLDTTYRQRVRWG</sequence>
<keyword evidence="1" id="KW-0614">Plasmid</keyword>
<dbReference type="Proteomes" id="UP000255505">
    <property type="component" value="Plasmid III"/>
</dbReference>
<dbReference type="EMBL" id="LT991978">
    <property type="protein sequence ID" value="SPK77705.1"/>
    <property type="molecule type" value="Genomic_DNA"/>
</dbReference>
<name>A0A375IX25_9BURK</name>
<accession>A0A375IX25</accession>
<reference evidence="1 2" key="1">
    <citation type="submission" date="2018-01" db="EMBL/GenBank/DDBJ databases">
        <authorList>
            <person name="Gaut B.S."/>
            <person name="Morton B.R."/>
            <person name="Clegg M.T."/>
            <person name="Duvall M.R."/>
        </authorList>
    </citation>
    <scope>NUCLEOTIDE SEQUENCE [LARGE SCALE GENOMIC DNA]</scope>
    <source>
        <strain evidence="1">Cupriavidus taiwanensis LMG 19425</strain>
        <plasmid evidence="2">Plasmid iii</plasmid>
    </source>
</reference>
<gene>
    <name evidence="1" type="ORF">CT19425_P70045</name>
</gene>